<dbReference type="InterPro" id="IPR005303">
    <property type="entry name" value="MOCOS_middle"/>
</dbReference>
<dbReference type="Proteomes" id="UP001604335">
    <property type="component" value="Unassembled WGS sequence"/>
</dbReference>
<keyword evidence="3" id="KW-1185">Reference proteome</keyword>
<gene>
    <name evidence="2" type="ORF">VPK24_12390</name>
</gene>
<proteinExistence type="predicted"/>
<sequence>MSTHPRLARITLFPIKSLDGVAVDRVALTAAGSLAGDREFALLDAQGKFINGKRNAAIHQIRSTFDLAQRLVTLRLQAGAQPAATFHLDHDQEALATWFSDYFQQPVTIAQNHEAGFPDDPVAWGPTLISTGSIATVASWFPDLTVAELRDRLRTNLEIDEVEPFWEEQLYSTAGNGIPFQIGAVPFLGTNPCQRCIVPTRNSQTGEPTAQFQKTFMAQRQITLPPWAERSRFNHFYRLAINTQVPAIDPNSASANEESRMLQVGDRLTLASGSID</sequence>
<protein>
    <submittedName>
        <fullName evidence="2">MOSC N-terminal beta barrel domain-containing protein</fullName>
    </submittedName>
</protein>
<evidence type="ECO:0000259" key="1">
    <source>
        <dbReference type="PROSITE" id="PS51340"/>
    </source>
</evidence>
<evidence type="ECO:0000313" key="2">
    <source>
        <dbReference type="EMBL" id="MFG3818441.1"/>
    </source>
</evidence>
<dbReference type="EMBL" id="JAZAQF010000074">
    <property type="protein sequence ID" value="MFG3818441.1"/>
    <property type="molecule type" value="Genomic_DNA"/>
</dbReference>
<dbReference type="Pfam" id="PF03473">
    <property type="entry name" value="MOSC"/>
    <property type="match status" value="1"/>
</dbReference>
<dbReference type="Pfam" id="PF03476">
    <property type="entry name" value="MOSC_N"/>
    <property type="match status" value="1"/>
</dbReference>
<dbReference type="RefSeq" id="WP_393013804.1">
    <property type="nucleotide sequence ID" value="NZ_JAZAQF010000074.1"/>
</dbReference>
<feature type="domain" description="MOSC" evidence="1">
    <location>
        <begin position="92"/>
        <end position="271"/>
    </location>
</feature>
<organism evidence="2 3">
    <name type="scientific">Limnothrix redekei LRLZ20PSL1</name>
    <dbReference type="NCBI Taxonomy" id="3112953"/>
    <lineage>
        <taxon>Bacteria</taxon>
        <taxon>Bacillati</taxon>
        <taxon>Cyanobacteriota</taxon>
        <taxon>Cyanophyceae</taxon>
        <taxon>Pseudanabaenales</taxon>
        <taxon>Pseudanabaenaceae</taxon>
        <taxon>Limnothrix</taxon>
    </lineage>
</organism>
<dbReference type="SUPFAM" id="SSF141673">
    <property type="entry name" value="MOSC N-terminal domain-like"/>
    <property type="match status" value="1"/>
</dbReference>
<comment type="caution">
    <text evidence="2">The sequence shown here is derived from an EMBL/GenBank/DDBJ whole genome shotgun (WGS) entry which is preliminary data.</text>
</comment>
<reference evidence="3" key="1">
    <citation type="journal article" date="2024" name="Algal Res.">
        <title>Biochemical, toxicological and genomic investigation of a high-biomass producing Limnothrix strain isolated from Italian shallow drinking water reservoir.</title>
        <authorList>
            <person name="Simonazzi M."/>
            <person name="Shishido T.K."/>
            <person name="Delbaje E."/>
            <person name="Wahlsten M."/>
            <person name="Fewer D.P."/>
            <person name="Sivonen K."/>
            <person name="Pezzolesi L."/>
            <person name="Pistocchi R."/>
        </authorList>
    </citation>
    <scope>NUCLEOTIDE SEQUENCE [LARGE SCALE GENOMIC DNA]</scope>
    <source>
        <strain evidence="3">LRLZ20PSL1</strain>
    </source>
</reference>
<dbReference type="PROSITE" id="PS51340">
    <property type="entry name" value="MOSC"/>
    <property type="match status" value="1"/>
</dbReference>
<evidence type="ECO:0000313" key="3">
    <source>
        <dbReference type="Proteomes" id="UP001604335"/>
    </source>
</evidence>
<name>A0ABW7CBC4_9CYAN</name>
<dbReference type="InterPro" id="IPR005302">
    <property type="entry name" value="MoCF_Sase_C"/>
</dbReference>
<accession>A0ABW7CBC4</accession>